<dbReference type="PROSITE" id="PS51379">
    <property type="entry name" value="4FE4S_FER_2"/>
    <property type="match status" value="1"/>
</dbReference>
<dbReference type="Pfam" id="PF08240">
    <property type="entry name" value="ADH_N"/>
    <property type="match status" value="1"/>
</dbReference>
<dbReference type="AlphaFoldDB" id="A0A562IPR6"/>
<dbReference type="InterPro" id="IPR017896">
    <property type="entry name" value="4Fe4S_Fe-S-bd"/>
</dbReference>
<organism evidence="4 5">
    <name type="scientific">Modestobacter roseus</name>
    <dbReference type="NCBI Taxonomy" id="1181884"/>
    <lineage>
        <taxon>Bacteria</taxon>
        <taxon>Bacillati</taxon>
        <taxon>Actinomycetota</taxon>
        <taxon>Actinomycetes</taxon>
        <taxon>Geodermatophilales</taxon>
        <taxon>Geodermatophilaceae</taxon>
        <taxon>Modestobacter</taxon>
    </lineage>
</organism>
<comment type="cofactor">
    <cofactor evidence="1">
        <name>Zn(2+)</name>
        <dbReference type="ChEBI" id="CHEBI:29105"/>
    </cofactor>
</comment>
<dbReference type="PANTHER" id="PTHR43401">
    <property type="entry name" value="L-THREONINE 3-DEHYDROGENASE"/>
    <property type="match status" value="1"/>
</dbReference>
<comment type="caution">
    <text evidence="4">The sequence shown here is derived from an EMBL/GenBank/DDBJ whole genome shotgun (WGS) entry which is preliminary data.</text>
</comment>
<evidence type="ECO:0000256" key="1">
    <source>
        <dbReference type="ARBA" id="ARBA00001947"/>
    </source>
</evidence>
<dbReference type="InterPro" id="IPR013154">
    <property type="entry name" value="ADH-like_N"/>
</dbReference>
<dbReference type="GO" id="GO:0016491">
    <property type="term" value="F:oxidoreductase activity"/>
    <property type="evidence" value="ECO:0007669"/>
    <property type="project" value="UniProtKB-KW"/>
</dbReference>
<dbReference type="SMART" id="SM00829">
    <property type="entry name" value="PKS_ER"/>
    <property type="match status" value="1"/>
</dbReference>
<evidence type="ECO:0000256" key="2">
    <source>
        <dbReference type="ARBA" id="ARBA00023002"/>
    </source>
</evidence>
<keyword evidence="5" id="KW-1185">Reference proteome</keyword>
<reference evidence="4 5" key="1">
    <citation type="submission" date="2019-07" db="EMBL/GenBank/DDBJ databases">
        <title>R&amp;d 2014.</title>
        <authorList>
            <person name="Klenk H.-P."/>
        </authorList>
    </citation>
    <scope>NUCLEOTIDE SEQUENCE [LARGE SCALE GENOMIC DNA]</scope>
    <source>
        <strain evidence="4 5">DSM 45764</strain>
    </source>
</reference>
<name>A0A562IPR6_9ACTN</name>
<evidence type="ECO:0000313" key="5">
    <source>
        <dbReference type="Proteomes" id="UP000321490"/>
    </source>
</evidence>
<dbReference type="InterPro" id="IPR050129">
    <property type="entry name" value="Zn_alcohol_dh"/>
</dbReference>
<dbReference type="RefSeq" id="WP_166521031.1">
    <property type="nucleotide sequence ID" value="NZ_JABGDC010000164.1"/>
</dbReference>
<dbReference type="Pfam" id="PF00107">
    <property type="entry name" value="ADH_zinc_N"/>
    <property type="match status" value="1"/>
</dbReference>
<dbReference type="SUPFAM" id="SSF51735">
    <property type="entry name" value="NAD(P)-binding Rossmann-fold domains"/>
    <property type="match status" value="1"/>
</dbReference>
<gene>
    <name evidence="4" type="ORF">JD78_01247</name>
</gene>
<dbReference type="PANTHER" id="PTHR43401:SF5">
    <property type="entry name" value="ALCOHOL DEHYDROGENASE-RELATED"/>
    <property type="match status" value="1"/>
</dbReference>
<protein>
    <submittedName>
        <fullName evidence="4">Alcohol dehydrogenase</fullName>
    </submittedName>
</protein>
<dbReference type="EMBL" id="VLKF01000001">
    <property type="protein sequence ID" value="TWH72725.1"/>
    <property type="molecule type" value="Genomic_DNA"/>
</dbReference>
<evidence type="ECO:0000313" key="4">
    <source>
        <dbReference type="EMBL" id="TWH72725.1"/>
    </source>
</evidence>
<dbReference type="SUPFAM" id="SSF50129">
    <property type="entry name" value="GroES-like"/>
    <property type="match status" value="1"/>
</dbReference>
<dbReference type="Gene3D" id="3.90.180.10">
    <property type="entry name" value="Medium-chain alcohol dehydrogenases, catalytic domain"/>
    <property type="match status" value="1"/>
</dbReference>
<dbReference type="InterPro" id="IPR020843">
    <property type="entry name" value="ER"/>
</dbReference>
<proteinExistence type="predicted"/>
<dbReference type="InterPro" id="IPR013149">
    <property type="entry name" value="ADH-like_C"/>
</dbReference>
<keyword evidence="2" id="KW-0560">Oxidoreductase</keyword>
<dbReference type="InterPro" id="IPR036291">
    <property type="entry name" value="NAD(P)-bd_dom_sf"/>
</dbReference>
<feature type="domain" description="4Fe-4S ferredoxin-type" evidence="3">
    <location>
        <begin position="109"/>
        <end position="139"/>
    </location>
</feature>
<evidence type="ECO:0000259" key="3">
    <source>
        <dbReference type="PROSITE" id="PS51379"/>
    </source>
</evidence>
<accession>A0A562IPR6</accession>
<dbReference type="InterPro" id="IPR011032">
    <property type="entry name" value="GroES-like_sf"/>
</dbReference>
<sequence length="388" mass="41386">MTTGLSAVREHDDQGADAGARTLMRAARLHNVGDSMVVEQVEKPRASGTDVIVEVRACGMVPNLANVLANWETWYPHEPLPPRPAIFGLDPVGVVHEVGEQVVAFSPGDRVYVNPSRSCGGCHACSAGTPQKCDYWTFAGYFGFNENSLEMYARYPHGGFCEFMKAPQSSLVPLPDDLDFRHATRLGYLGTAYSAVRQLGPLAGKTLIVNGGTGTLGVGVTLIALAMGVSRVFAVARGVPLLARLRELAPDRIEIHSNLEGSAAAWVKARTRGLGANFMIDTLGAVASLDSMKDAMGGVRRGGRVVNIGGTAGELGLDVKWWMDNSIELVGSAWFTTAEGMELVDMIEFGALDISALQPKAWPFEKINDAINGVTSGDGGFTSYLVEL</sequence>
<dbReference type="Proteomes" id="UP000321490">
    <property type="component" value="Unassembled WGS sequence"/>
</dbReference>